<evidence type="ECO:0000259" key="1">
    <source>
        <dbReference type="Pfam" id="PF11008"/>
    </source>
</evidence>
<dbReference type="InterPro" id="IPR022548">
    <property type="entry name" value="DUF2846"/>
</dbReference>
<evidence type="ECO:0000313" key="2">
    <source>
        <dbReference type="EMBL" id="MDT7041039.1"/>
    </source>
</evidence>
<gene>
    <name evidence="2" type="ORF">PPG34_01675</name>
</gene>
<organism evidence="2 3">
    <name type="scientific">Candidatus Nitronereus thalassa</name>
    <dbReference type="NCBI Taxonomy" id="3020898"/>
    <lineage>
        <taxon>Bacteria</taxon>
        <taxon>Pseudomonadati</taxon>
        <taxon>Nitrospirota</taxon>
        <taxon>Nitrospiria</taxon>
        <taxon>Nitrospirales</taxon>
        <taxon>Nitrospiraceae</taxon>
        <taxon>Candidatus Nitronereus</taxon>
    </lineage>
</organism>
<accession>A0ABU3K3S2</accession>
<comment type="caution">
    <text evidence="2">The sequence shown here is derived from an EMBL/GenBank/DDBJ whole genome shotgun (WGS) entry which is preliminary data.</text>
</comment>
<keyword evidence="3" id="KW-1185">Reference proteome</keyword>
<dbReference type="EMBL" id="JAQOUE010000001">
    <property type="protein sequence ID" value="MDT7041039.1"/>
    <property type="molecule type" value="Genomic_DNA"/>
</dbReference>
<sequence length="152" mass="16814">MQHVSTVFRHGILVTLLVLMQSCAGPQFQPASPDAGNALLYIYEPSALLSDGEHNLVAVNEKIVAEVEPGSYFVMTIPPGRISITRKLVSTFGLLSPSAHIGLWEGFVEVESFGAKGGQRYYIRFPEGVYVEDEQRALDQLYGLKLLQPYQE</sequence>
<dbReference type="Pfam" id="PF11008">
    <property type="entry name" value="DUF2846"/>
    <property type="match status" value="1"/>
</dbReference>
<feature type="domain" description="DUF2846" evidence="1">
    <location>
        <begin position="35"/>
        <end position="125"/>
    </location>
</feature>
<evidence type="ECO:0000313" key="3">
    <source>
        <dbReference type="Proteomes" id="UP001250932"/>
    </source>
</evidence>
<dbReference type="Proteomes" id="UP001250932">
    <property type="component" value="Unassembled WGS sequence"/>
</dbReference>
<protein>
    <submittedName>
        <fullName evidence="2">DUF2846 domain-containing protein</fullName>
    </submittedName>
</protein>
<reference evidence="2 3" key="1">
    <citation type="journal article" date="2023" name="ISME J.">
        <title>Cultivation and genomic characterization of novel and ubiquitous marine nitrite-oxidizing bacteria from the Nitrospirales.</title>
        <authorList>
            <person name="Mueller A.J."/>
            <person name="Daebeler A."/>
            <person name="Herbold C.W."/>
            <person name="Kirkegaard R.H."/>
            <person name="Daims H."/>
        </authorList>
    </citation>
    <scope>NUCLEOTIDE SEQUENCE [LARGE SCALE GENOMIC DNA]</scope>
    <source>
        <strain evidence="2 3">EB</strain>
    </source>
</reference>
<dbReference type="RefSeq" id="WP_313831398.1">
    <property type="nucleotide sequence ID" value="NZ_JAQOUE010000001.1"/>
</dbReference>
<name>A0ABU3K3S2_9BACT</name>
<proteinExistence type="predicted"/>